<dbReference type="InterPro" id="IPR011249">
    <property type="entry name" value="Metalloenz_LuxS/M16"/>
</dbReference>
<dbReference type="Pfam" id="PF00675">
    <property type="entry name" value="Peptidase_M16"/>
    <property type="match status" value="1"/>
</dbReference>
<proteinExistence type="inferred from homology"/>
<keyword evidence="9" id="KW-0732">Signal</keyword>
<keyword evidence="5" id="KW-0378">Hydrolase</keyword>
<dbReference type="InterPro" id="IPR011765">
    <property type="entry name" value="Pept_M16_N"/>
</dbReference>
<dbReference type="RefSeq" id="WP_143313595.1">
    <property type="nucleotide sequence ID" value="NZ_FUZZ01000002.1"/>
</dbReference>
<feature type="domain" description="Peptidase M16 C-terminal" evidence="11">
    <location>
        <begin position="690"/>
        <end position="867"/>
    </location>
</feature>
<dbReference type="Proteomes" id="UP000190166">
    <property type="component" value="Unassembled WGS sequence"/>
</dbReference>
<comment type="similarity">
    <text evidence="2 8">Belongs to the peptidase M16 family.</text>
</comment>
<dbReference type="GO" id="GO:0004222">
    <property type="term" value="F:metalloendopeptidase activity"/>
    <property type="evidence" value="ECO:0007669"/>
    <property type="project" value="InterPro"/>
</dbReference>
<evidence type="ECO:0000256" key="8">
    <source>
        <dbReference type="RuleBase" id="RU004447"/>
    </source>
</evidence>
<dbReference type="GO" id="GO:0006508">
    <property type="term" value="P:proteolysis"/>
    <property type="evidence" value="ECO:0007669"/>
    <property type="project" value="UniProtKB-KW"/>
</dbReference>
<keyword evidence="3 12" id="KW-0645">Protease</keyword>
<evidence type="ECO:0000256" key="4">
    <source>
        <dbReference type="ARBA" id="ARBA00022723"/>
    </source>
</evidence>
<dbReference type="InterPro" id="IPR001431">
    <property type="entry name" value="Pept_M16_Zn_BS"/>
</dbReference>
<evidence type="ECO:0000313" key="13">
    <source>
        <dbReference type="Proteomes" id="UP000190166"/>
    </source>
</evidence>
<dbReference type="STRING" id="393003.SAMN05660461_2779"/>
<evidence type="ECO:0000256" key="9">
    <source>
        <dbReference type="SAM" id="SignalP"/>
    </source>
</evidence>
<dbReference type="InterPro" id="IPR007863">
    <property type="entry name" value="Peptidase_M16_C"/>
</dbReference>
<organism evidence="12 13">
    <name type="scientific">Chitinophaga ginsengisegetis</name>
    <dbReference type="NCBI Taxonomy" id="393003"/>
    <lineage>
        <taxon>Bacteria</taxon>
        <taxon>Pseudomonadati</taxon>
        <taxon>Bacteroidota</taxon>
        <taxon>Chitinophagia</taxon>
        <taxon>Chitinophagales</taxon>
        <taxon>Chitinophagaceae</taxon>
        <taxon>Chitinophaga</taxon>
    </lineage>
</organism>
<dbReference type="GO" id="GO:0046872">
    <property type="term" value="F:metal ion binding"/>
    <property type="evidence" value="ECO:0007669"/>
    <property type="project" value="UniProtKB-KW"/>
</dbReference>
<accession>A0A1T5NUX1</accession>
<dbReference type="PANTHER" id="PTHR43690:SF34">
    <property type="entry name" value="ZINC PROTEASE PQQL-LIKE"/>
    <property type="match status" value="1"/>
</dbReference>
<dbReference type="Gene3D" id="3.30.830.10">
    <property type="entry name" value="Metalloenzyme, LuxS/M16 peptidase-like"/>
    <property type="match status" value="4"/>
</dbReference>
<dbReference type="EMBL" id="FUZZ01000002">
    <property type="protein sequence ID" value="SKD04187.1"/>
    <property type="molecule type" value="Genomic_DNA"/>
</dbReference>
<dbReference type="PANTHER" id="PTHR43690">
    <property type="entry name" value="NARDILYSIN"/>
    <property type="match status" value="1"/>
</dbReference>
<sequence length="936" mass="104457">MIKFCCSIAAWGILLSAFTGSIAHAQQTGETVPMDPEVTIGKLPNGFTYYIRKNTTPEKRAVMYLVNKAGSILETDEQRGLAHFLEHMAFNGTTHYPKNELVNYLQKSGVRFGADLNAYTGFDETVYQLPVSVEDKTVFRNAMQIMRDWAQELTLSDEEIDNERGVILEEKRQRLGSAQRIQDKVMPLSVNQSLYASRLPIGTEEVLKNFKHEQIRAFYKDWYRPDLQALIVVGDVNVAQIEKSIRAMFADLRSPAQPKERKYTTIPLTGKNQFLAVTDAEVATTRLELTIKQPGATIKTKTDFSNILIQSLFNSMVSDRMNEVARQKNAPFLSGGAGFGKMMANLSGLSGRVVLKPGETEKGIKAWWTEIQRIKKYGFTEGELQRAKTSFLSNVSLSYKERDKTPSESYVREYVKHFLEGEASPGSAYETALYKAITDTLTLKGFNAVIQSYFKDTDRDLILVANDKQKDSLPSEATVLQWMNEAATASIAAYEDKKVLRTTLLDSAPQPGTIISEKVIKDLGITSLELSNGLKVLLKPTSFKKDEILFNGFSRGGLSQVSDADFYNASIAASLVSASGVSDMTQAELRKLLTGKNVSVSPFISETSEGISGGAADEDLETALQLVYLYFTSPRKDPVMFSNMIEQARLSYANANKAPRQLYSDTLNAVMANYHFRKMQLPEQQLNLLDADQALAIYKNRFADAAGFTFTFVGNFNTDSIKPLLVRYLGSLPALHKQENVKDLQLNYPQGRVVKKVVAGKEPQAIVTLAFSGSFPYDITTSDQMKALAGVLNIRLTERLREQEAGVYSVNVNANTRKVPSGEYMFGINFICDPRNVETLILSVNSEIMKLKTTGVAEDDVVKYKAGYKSSVERAFKENGFWLNYIASTLLNQEPLQQPDIKDRLQQITPETLQQTAVKYFNNANYIRAVLVPESN</sequence>
<feature type="chain" id="PRO_5012211236" evidence="9">
    <location>
        <begin position="26"/>
        <end position="936"/>
    </location>
</feature>
<evidence type="ECO:0000256" key="5">
    <source>
        <dbReference type="ARBA" id="ARBA00022801"/>
    </source>
</evidence>
<keyword evidence="4" id="KW-0479">Metal-binding</keyword>
<evidence type="ECO:0000256" key="6">
    <source>
        <dbReference type="ARBA" id="ARBA00022833"/>
    </source>
</evidence>
<protein>
    <submittedName>
        <fullName evidence="12">Zinc protease</fullName>
    </submittedName>
</protein>
<feature type="domain" description="Peptidase M16 N-terminal" evidence="10">
    <location>
        <begin position="53"/>
        <end position="171"/>
    </location>
</feature>
<evidence type="ECO:0000259" key="11">
    <source>
        <dbReference type="Pfam" id="PF05193"/>
    </source>
</evidence>
<evidence type="ECO:0000259" key="10">
    <source>
        <dbReference type="Pfam" id="PF00675"/>
    </source>
</evidence>
<keyword evidence="7" id="KW-0482">Metalloprotease</keyword>
<evidence type="ECO:0000256" key="3">
    <source>
        <dbReference type="ARBA" id="ARBA00022670"/>
    </source>
</evidence>
<feature type="signal peptide" evidence="9">
    <location>
        <begin position="1"/>
        <end position="25"/>
    </location>
</feature>
<evidence type="ECO:0000256" key="7">
    <source>
        <dbReference type="ARBA" id="ARBA00023049"/>
    </source>
</evidence>
<feature type="domain" description="Peptidase M16 C-terminal" evidence="11">
    <location>
        <begin position="210"/>
        <end position="390"/>
    </location>
</feature>
<reference evidence="12 13" key="1">
    <citation type="submission" date="2017-02" db="EMBL/GenBank/DDBJ databases">
        <authorList>
            <person name="Peterson S.W."/>
        </authorList>
    </citation>
    <scope>NUCLEOTIDE SEQUENCE [LARGE SCALE GENOMIC DNA]</scope>
    <source>
        <strain evidence="12 13">DSM 18108</strain>
    </source>
</reference>
<dbReference type="SUPFAM" id="SSF63411">
    <property type="entry name" value="LuxS/MPP-like metallohydrolase"/>
    <property type="match status" value="4"/>
</dbReference>
<dbReference type="PROSITE" id="PS00143">
    <property type="entry name" value="INSULINASE"/>
    <property type="match status" value="1"/>
</dbReference>
<name>A0A1T5NUX1_9BACT</name>
<evidence type="ECO:0000256" key="1">
    <source>
        <dbReference type="ARBA" id="ARBA00001947"/>
    </source>
</evidence>
<keyword evidence="13" id="KW-1185">Reference proteome</keyword>
<gene>
    <name evidence="12" type="ORF">SAMN05660461_2779</name>
</gene>
<dbReference type="AlphaFoldDB" id="A0A1T5NUX1"/>
<dbReference type="Pfam" id="PF05193">
    <property type="entry name" value="Peptidase_M16_C"/>
    <property type="match status" value="2"/>
</dbReference>
<evidence type="ECO:0000313" key="12">
    <source>
        <dbReference type="EMBL" id="SKD04187.1"/>
    </source>
</evidence>
<comment type="cofactor">
    <cofactor evidence="1">
        <name>Zn(2+)</name>
        <dbReference type="ChEBI" id="CHEBI:29105"/>
    </cofactor>
</comment>
<keyword evidence="6" id="KW-0862">Zinc</keyword>
<dbReference type="InterPro" id="IPR050626">
    <property type="entry name" value="Peptidase_M16"/>
</dbReference>
<evidence type="ECO:0000256" key="2">
    <source>
        <dbReference type="ARBA" id="ARBA00007261"/>
    </source>
</evidence>